<keyword evidence="7" id="KW-0408">Iron</keyword>
<name>G4CXS7_9ACTN</name>
<evidence type="ECO:0000256" key="1">
    <source>
        <dbReference type="ARBA" id="ARBA00022722"/>
    </source>
</evidence>
<dbReference type="EMBL" id="AGBA01000013">
    <property type="protein sequence ID" value="EGY77791.1"/>
    <property type="molecule type" value="Genomic_DNA"/>
</dbReference>
<keyword evidence="2 14" id="KW-0479">Metal-binding</keyword>
<comment type="subunit">
    <text evidence="13 14">Homodimer, forms a heterotetramer with a Cas2 homodimer.</text>
</comment>
<keyword evidence="1 14" id="KW-0540">Nuclease</keyword>
<dbReference type="HOGENOM" id="CLU_466793_0_0_11"/>
<reference evidence="16 17" key="1">
    <citation type="submission" date="2011-06" db="EMBL/GenBank/DDBJ databases">
        <authorList>
            <person name="Muzny D."/>
            <person name="Qin X."/>
            <person name="Deng J."/>
            <person name="Jiang H."/>
            <person name="Liu Y."/>
            <person name="Qu J."/>
            <person name="Song X.-Z."/>
            <person name="Zhang L."/>
            <person name="Thornton R."/>
            <person name="Coyle M."/>
            <person name="Francisco L."/>
            <person name="Jackson L."/>
            <person name="Javaid M."/>
            <person name="Korchina V."/>
            <person name="Kovar C."/>
            <person name="Mata R."/>
            <person name="Mathew T."/>
            <person name="Ngo R."/>
            <person name="Nguyen L."/>
            <person name="Nguyen N."/>
            <person name="Okwuonu G."/>
            <person name="Ongeri F."/>
            <person name="Pham C."/>
            <person name="Simmons D."/>
            <person name="Wilczek-Boney K."/>
            <person name="Hale W."/>
            <person name="Jakkamsetti A."/>
            <person name="Pham P."/>
            <person name="Ruth R."/>
            <person name="San Lucas F."/>
            <person name="Warren J."/>
            <person name="Zhang J."/>
            <person name="Zhao Z."/>
            <person name="Zhou C."/>
            <person name="Zhu D."/>
            <person name="Lee S."/>
            <person name="Bess C."/>
            <person name="Blankenburg K."/>
            <person name="Forbes L."/>
            <person name="Fu Q."/>
            <person name="Gubbala S."/>
            <person name="Hirani K."/>
            <person name="Jayaseelan J.C."/>
            <person name="Lara F."/>
            <person name="Munidasa M."/>
            <person name="Palculict T."/>
            <person name="Patil S."/>
            <person name="Pu L.-L."/>
            <person name="Saada N."/>
            <person name="Tang L."/>
            <person name="Weissenberger G."/>
            <person name="Zhu Y."/>
            <person name="Hemphill L."/>
            <person name="Shang Y."/>
            <person name="Youmans B."/>
            <person name="Ayvaz T."/>
            <person name="Ross M."/>
            <person name="Santibanez J."/>
            <person name="Aqrawi P."/>
            <person name="Gross S."/>
            <person name="Joshi V."/>
            <person name="Fowler G."/>
            <person name="Nazareth L."/>
            <person name="Reid J."/>
            <person name="Worley K."/>
            <person name="Petrosino J."/>
            <person name="Highlander S."/>
            <person name="Gibbs R."/>
        </authorList>
    </citation>
    <scope>NUCLEOTIDE SEQUENCE [LARGE SCALE GENOMIC DNA]</scope>
    <source>
        <strain evidence="16 17">ATCC 25577</strain>
    </source>
</reference>
<comment type="catalytic activity">
    <reaction evidence="12">
        <text>exonucleolytic cleavage in the 5'- to 3'-direction to yield nucleoside 3'-phosphates.</text>
        <dbReference type="EC" id="3.1.12.1"/>
    </reaction>
</comment>
<dbReference type="GO" id="GO:0051607">
    <property type="term" value="P:defense response to virus"/>
    <property type="evidence" value="ECO:0007669"/>
    <property type="project" value="UniProtKB-UniRule"/>
</dbReference>
<dbReference type="PANTHER" id="PTHR34353:SF2">
    <property type="entry name" value="CRISPR-ASSOCIATED ENDONUCLEASE CAS1 1"/>
    <property type="match status" value="1"/>
</dbReference>
<dbReference type="Gene3D" id="3.90.320.10">
    <property type="match status" value="1"/>
</dbReference>
<sequence length="532" mass="58873">MLGDDPLPISLVLHAVFCPRNAWLQGSGETTDTYQVQAGTEAHRAVDDATTARDNEHRAVPVYSEALGVVGRCDCVRDQPDGTVVVIEYKTTPVRQQAIVTPAHRVQLALQAMCLEEAGHTVSAAFVWFVNHHKDVRVDLTDELRNEAARWVRTTRQLLQNSRPPEPLSNDARCSRCSHVSVCLPDEVRSTAPARRISVTRNRGVIVHATTPGSRVQIRRSRVEVVRGGEVLAELPLEKVDGLILHGNVDVSSALMRELLWRRRTVVWCSSRGRVMGWASTAQTVNGLGRVHQHEISAQGSLPLARGMIRAKIANQATMLRRWYKAGDEATFLRFLQHSIDECASLPEIFAVEGRAAAVYFGLFPMFLKDGKRQDWVEHWSGRQGRGAGDPLNLCLNYAYGLLLTECVRALVACGLDPHAGILHSANRNKPAMALDLMEEFRPVIADSVVVSAINNGQLRLRYLSSGLGEATLDQRAKKVLITAHEARMATEIIHPLYGYKVSWRRVVEVQARLVLEAVSGSAAPYRGVTVR</sequence>
<dbReference type="InterPro" id="IPR013343">
    <property type="entry name" value="CRISPR-assoc_prot_Cas4"/>
</dbReference>
<comment type="caution">
    <text evidence="16">The sequence shown here is derived from an EMBL/GenBank/DDBJ whole genome shotgun (WGS) entry which is preliminary data.</text>
</comment>
<evidence type="ECO:0000256" key="6">
    <source>
        <dbReference type="ARBA" id="ARBA00022842"/>
    </source>
</evidence>
<dbReference type="GO" id="GO:0004527">
    <property type="term" value="F:exonuclease activity"/>
    <property type="evidence" value="ECO:0007669"/>
    <property type="project" value="UniProtKB-KW"/>
</dbReference>
<keyword evidence="5" id="KW-0269">Exonuclease</keyword>
<evidence type="ECO:0000256" key="13">
    <source>
        <dbReference type="ARBA" id="ARBA00038592"/>
    </source>
</evidence>
<dbReference type="AlphaFoldDB" id="G4CXS7"/>
<dbReference type="GO" id="GO:0051536">
    <property type="term" value="F:iron-sulfur cluster binding"/>
    <property type="evidence" value="ECO:0007669"/>
    <property type="project" value="UniProtKB-KW"/>
</dbReference>
<gene>
    <name evidence="14" type="primary">cas1</name>
    <name evidence="16" type="synonym">cas1-2</name>
    <name evidence="16" type="ORF">HMPREF9153_1334</name>
</gene>
<comment type="function">
    <text evidence="14">CRISPR (clustered regularly interspaced short palindromic repeat), is an adaptive immune system that provides protection against mobile genetic elements (viruses, transposable elements and conjugative plasmids). CRISPR clusters contain spacers, sequences complementary to antecedent mobile elements, and target invading nucleic acids. CRISPR clusters are transcribed and processed into CRISPR RNA (crRNA). Acts as a dsDNA endonuclease. Involved in the integration of spacer DNA into the CRISPR cassette.</text>
</comment>
<evidence type="ECO:0000256" key="4">
    <source>
        <dbReference type="ARBA" id="ARBA00022801"/>
    </source>
</evidence>
<feature type="binding site" evidence="14">
    <location>
        <position position="353"/>
    </location>
    <ligand>
        <name>Mn(2+)</name>
        <dbReference type="ChEBI" id="CHEBI:29035"/>
    </ligand>
</feature>
<evidence type="ECO:0000256" key="12">
    <source>
        <dbReference type="ARBA" id="ARBA00033996"/>
    </source>
</evidence>
<dbReference type="InterPro" id="IPR022765">
    <property type="entry name" value="Dna2/Cas4_DUF83"/>
</dbReference>
<dbReference type="EC" id="3.1.-.-" evidence="14"/>
<dbReference type="GO" id="GO:0004519">
    <property type="term" value="F:endonuclease activity"/>
    <property type="evidence" value="ECO:0007669"/>
    <property type="project" value="UniProtKB-UniRule"/>
</dbReference>
<dbReference type="InterPro" id="IPR011604">
    <property type="entry name" value="PDDEXK-like_dom_sf"/>
</dbReference>
<keyword evidence="6 14" id="KW-0460">Magnesium</keyword>
<feature type="binding site" evidence="14">
    <location>
        <position position="439"/>
    </location>
    <ligand>
        <name>Mn(2+)</name>
        <dbReference type="ChEBI" id="CHEBI:29035"/>
    </ligand>
</feature>
<keyword evidence="17" id="KW-1185">Reference proteome</keyword>
<dbReference type="InterPro" id="IPR050646">
    <property type="entry name" value="Cas1"/>
</dbReference>
<dbReference type="NCBIfam" id="TIGR00287">
    <property type="entry name" value="cas1"/>
    <property type="match status" value="1"/>
</dbReference>
<evidence type="ECO:0000259" key="15">
    <source>
        <dbReference type="Pfam" id="PF01930"/>
    </source>
</evidence>
<dbReference type="Gene3D" id="3.100.10.20">
    <property type="entry name" value="CRISPR-associated endonuclease Cas1, N-terminal domain"/>
    <property type="match status" value="1"/>
</dbReference>
<evidence type="ECO:0000256" key="2">
    <source>
        <dbReference type="ARBA" id="ARBA00022723"/>
    </source>
</evidence>
<dbReference type="PANTHER" id="PTHR34353">
    <property type="entry name" value="CRISPR-ASSOCIATED ENDONUCLEASE CAS1 1"/>
    <property type="match status" value="1"/>
</dbReference>
<dbReference type="Pfam" id="PF01867">
    <property type="entry name" value="Cas_Cas1"/>
    <property type="match status" value="1"/>
</dbReference>
<evidence type="ECO:0000256" key="11">
    <source>
        <dbReference type="ARBA" id="ARBA00023211"/>
    </source>
</evidence>
<dbReference type="GO" id="GO:0043571">
    <property type="term" value="P:maintenance of CRISPR repeat elements"/>
    <property type="evidence" value="ECO:0007669"/>
    <property type="project" value="UniProtKB-UniRule"/>
</dbReference>
<dbReference type="NCBIfam" id="TIGR00372">
    <property type="entry name" value="cas4"/>
    <property type="match status" value="1"/>
</dbReference>
<evidence type="ECO:0000256" key="10">
    <source>
        <dbReference type="ARBA" id="ARBA00023125"/>
    </source>
</evidence>
<keyword evidence="10 14" id="KW-0238">DNA-binding</keyword>
<dbReference type="Proteomes" id="UP000005332">
    <property type="component" value="Unassembled WGS sequence"/>
</dbReference>
<dbReference type="InterPro" id="IPR002729">
    <property type="entry name" value="CRISPR-assoc_Cas1"/>
</dbReference>
<keyword evidence="4 14" id="KW-0378">Hydrolase</keyword>
<dbReference type="CDD" id="cd09634">
    <property type="entry name" value="Cas1_I-II-III"/>
    <property type="match status" value="1"/>
</dbReference>
<evidence type="ECO:0000256" key="9">
    <source>
        <dbReference type="ARBA" id="ARBA00023118"/>
    </source>
</evidence>
<proteinExistence type="inferred from homology"/>
<dbReference type="HAMAP" id="MF_01470">
    <property type="entry name" value="Cas1"/>
    <property type="match status" value="1"/>
</dbReference>
<accession>G4CXS7</accession>
<evidence type="ECO:0000313" key="17">
    <source>
        <dbReference type="Proteomes" id="UP000005332"/>
    </source>
</evidence>
<dbReference type="PATRIC" id="fig|997355.3.peg.1313"/>
<keyword evidence="8" id="KW-0411">Iron-sulfur</keyword>
<evidence type="ECO:0000313" key="16">
    <source>
        <dbReference type="EMBL" id="EGY77791.1"/>
    </source>
</evidence>
<dbReference type="InterPro" id="IPR042211">
    <property type="entry name" value="CRISPR-assoc_Cas1_N"/>
</dbReference>
<evidence type="ECO:0000256" key="7">
    <source>
        <dbReference type="ARBA" id="ARBA00023004"/>
    </source>
</evidence>
<evidence type="ECO:0000256" key="3">
    <source>
        <dbReference type="ARBA" id="ARBA00022759"/>
    </source>
</evidence>
<keyword evidence="3 14" id="KW-0255">Endonuclease</keyword>
<evidence type="ECO:0000256" key="14">
    <source>
        <dbReference type="HAMAP-Rule" id="MF_01470"/>
    </source>
</evidence>
<protein>
    <recommendedName>
        <fullName evidence="14">CRISPR-associated endonuclease Cas1</fullName>
        <ecNumber evidence="14">3.1.-.-</ecNumber>
    </recommendedName>
</protein>
<evidence type="ECO:0000256" key="8">
    <source>
        <dbReference type="ARBA" id="ARBA00023014"/>
    </source>
</evidence>
<dbReference type="GO" id="GO:0003677">
    <property type="term" value="F:DNA binding"/>
    <property type="evidence" value="ECO:0007669"/>
    <property type="project" value="UniProtKB-KW"/>
</dbReference>
<comment type="cofactor">
    <cofactor evidence="14">
        <name>Mg(2+)</name>
        <dbReference type="ChEBI" id="CHEBI:18420"/>
    </cofactor>
    <cofactor evidence="14">
        <name>Mn(2+)</name>
        <dbReference type="ChEBI" id="CHEBI:29035"/>
    </cofactor>
</comment>
<feature type="binding site" evidence="14">
    <location>
        <position position="424"/>
    </location>
    <ligand>
        <name>Mn(2+)</name>
        <dbReference type="ChEBI" id="CHEBI:29035"/>
    </ligand>
</feature>
<feature type="domain" description="DUF83" evidence="15">
    <location>
        <begin position="10"/>
        <end position="184"/>
    </location>
</feature>
<evidence type="ECO:0000256" key="5">
    <source>
        <dbReference type="ARBA" id="ARBA00022839"/>
    </source>
</evidence>
<dbReference type="Pfam" id="PF01930">
    <property type="entry name" value="Cas_Cas4"/>
    <property type="match status" value="1"/>
</dbReference>
<organism evidence="16 17">
    <name type="scientific">Cutibacterium avidum ATCC 25577</name>
    <dbReference type="NCBI Taxonomy" id="997355"/>
    <lineage>
        <taxon>Bacteria</taxon>
        <taxon>Bacillati</taxon>
        <taxon>Actinomycetota</taxon>
        <taxon>Actinomycetes</taxon>
        <taxon>Propionibacteriales</taxon>
        <taxon>Propionibacteriaceae</taxon>
        <taxon>Cutibacterium</taxon>
    </lineage>
</organism>
<keyword evidence="9 14" id="KW-0051">Antiviral defense</keyword>
<dbReference type="Gene3D" id="1.20.120.920">
    <property type="entry name" value="CRISPR-associated endonuclease Cas1, C-terminal domain"/>
    <property type="match status" value="1"/>
</dbReference>
<dbReference type="GO" id="GO:0046872">
    <property type="term" value="F:metal ion binding"/>
    <property type="evidence" value="ECO:0007669"/>
    <property type="project" value="UniProtKB-UniRule"/>
</dbReference>
<dbReference type="RefSeq" id="WP_004810437.1">
    <property type="nucleotide sequence ID" value="NZ_JH165054.1"/>
</dbReference>
<keyword evidence="11 14" id="KW-0464">Manganese</keyword>
<dbReference type="InterPro" id="IPR042206">
    <property type="entry name" value="CRISPR-assoc_Cas1_C"/>
</dbReference>
<comment type="similarity">
    <text evidence="14">Belongs to the CRISPR-associated endonuclease Cas1 family.</text>
</comment>